<protein>
    <recommendedName>
        <fullName evidence="9">Acetate kinase</fullName>
        <ecNumber evidence="9">2.7.2.1</ecNumber>
    </recommendedName>
    <alternativeName>
        <fullName evidence="9">Acetokinase</fullName>
    </alternativeName>
</protein>
<evidence type="ECO:0000256" key="5">
    <source>
        <dbReference type="ARBA" id="ARBA00022741"/>
    </source>
</evidence>
<keyword evidence="6 9" id="KW-0418">Kinase</keyword>
<gene>
    <name evidence="9" type="primary">ackA</name>
    <name evidence="11" type="ORF">GCM10022409_47080</name>
</gene>
<keyword evidence="7 9" id="KW-0067">ATP-binding</keyword>
<name>A0ABP7UWR8_9BACT</name>
<dbReference type="InterPro" id="IPR023865">
    <property type="entry name" value="Aliphatic_acid_kinase_CS"/>
</dbReference>
<sequence length="423" mass="44933">MPATLQVIARFFMRQKPAVEAAEIEVQAPPAGRVLALNGGSSSIKFAVYGLGETSERGLHGHLDRIDLPGTTLTIADAGQPATTVAVAATDQRAAVAFLLDWLEANADFGTIRAVGHRVVHGMAHHAPERITPALVAELRQFRAFDPDHLPGELALIEALQKRHPKLPQFACFDTAFHHDMPRVAQMLPLPRRFEAQGLRRYGFHGLSYAYLLEELGRLAGPAVANGRLILAHLGNGASLAAVHHGRSLDTTMGFSPAGGLLMGTRPGDLDPGITNYLLHTEKLTGPQLNNLLNHEAGLLGVSETSSDMRDLLAAQATDERAAEAVALFCYQARKGVGAFAAVLGGLDTLVFAGGIGEHAAEVRARICQGLAFLGIKLDEARNATHAGVISSVGSRVTVRVIPTDEERMIARTVGRLVSVAGS</sequence>
<comment type="function">
    <text evidence="9">Catalyzes the formation of acetyl phosphate from acetate and ATP. Can also catalyze the reverse reaction.</text>
</comment>
<evidence type="ECO:0000256" key="10">
    <source>
        <dbReference type="RuleBase" id="RU003835"/>
    </source>
</evidence>
<keyword evidence="8 9" id="KW-0460">Magnesium</keyword>
<evidence type="ECO:0000256" key="9">
    <source>
        <dbReference type="HAMAP-Rule" id="MF_00020"/>
    </source>
</evidence>
<dbReference type="PRINTS" id="PR00471">
    <property type="entry name" value="ACETATEKNASE"/>
</dbReference>
<dbReference type="PANTHER" id="PTHR21060">
    <property type="entry name" value="ACETATE KINASE"/>
    <property type="match status" value="1"/>
</dbReference>
<feature type="site" description="Transition state stabilizer" evidence="9">
    <location>
        <position position="205"/>
    </location>
</feature>
<dbReference type="InterPro" id="IPR004372">
    <property type="entry name" value="Ac/propionate_kinase"/>
</dbReference>
<comment type="pathway">
    <text evidence="9">Metabolic intermediate biosynthesis; acetyl-CoA biosynthesis; acetyl-CoA from acetate: step 1/2.</text>
</comment>
<evidence type="ECO:0000256" key="4">
    <source>
        <dbReference type="ARBA" id="ARBA00022723"/>
    </source>
</evidence>
<evidence type="ECO:0000256" key="8">
    <source>
        <dbReference type="ARBA" id="ARBA00022842"/>
    </source>
</evidence>
<dbReference type="EC" id="2.7.2.1" evidence="9"/>
<dbReference type="Gene3D" id="3.30.420.40">
    <property type="match status" value="2"/>
</dbReference>
<evidence type="ECO:0000313" key="12">
    <source>
        <dbReference type="Proteomes" id="UP001501469"/>
    </source>
</evidence>
<dbReference type="Pfam" id="PF00871">
    <property type="entry name" value="Acetate_kinase"/>
    <property type="match status" value="1"/>
</dbReference>
<feature type="binding site" evidence="9">
    <location>
        <begin position="355"/>
        <end position="359"/>
    </location>
    <ligand>
        <name>ATP</name>
        <dbReference type="ChEBI" id="CHEBI:30616"/>
    </ligand>
</feature>
<comment type="subunit">
    <text evidence="9">Homodimer.</text>
</comment>
<keyword evidence="4 9" id="KW-0479">Metal-binding</keyword>
<dbReference type="GO" id="GO:0016301">
    <property type="term" value="F:kinase activity"/>
    <property type="evidence" value="ECO:0007669"/>
    <property type="project" value="UniProtKB-KW"/>
</dbReference>
<keyword evidence="3 9" id="KW-0808">Transferase</keyword>
<dbReference type="InterPro" id="IPR000890">
    <property type="entry name" value="Aliphatic_acid_kin_short-chain"/>
</dbReference>
<comment type="catalytic activity">
    <reaction evidence="9">
        <text>acetate + ATP = acetyl phosphate + ADP</text>
        <dbReference type="Rhea" id="RHEA:11352"/>
        <dbReference type="ChEBI" id="CHEBI:22191"/>
        <dbReference type="ChEBI" id="CHEBI:30089"/>
        <dbReference type="ChEBI" id="CHEBI:30616"/>
        <dbReference type="ChEBI" id="CHEBI:456216"/>
        <dbReference type="EC" id="2.7.2.1"/>
    </reaction>
</comment>
<feature type="binding site" evidence="9">
    <location>
        <position position="118"/>
    </location>
    <ligand>
        <name>substrate</name>
    </ligand>
</feature>
<evidence type="ECO:0000256" key="2">
    <source>
        <dbReference type="ARBA" id="ARBA00022490"/>
    </source>
</evidence>
<dbReference type="SUPFAM" id="SSF53067">
    <property type="entry name" value="Actin-like ATPase domain"/>
    <property type="match status" value="2"/>
</dbReference>
<feature type="binding site" evidence="9">
    <location>
        <position position="406"/>
    </location>
    <ligand>
        <name>Mg(2+)</name>
        <dbReference type="ChEBI" id="CHEBI:18420"/>
    </ligand>
</feature>
<dbReference type="PIRSF" id="PIRSF000722">
    <property type="entry name" value="Acetate_prop_kin"/>
    <property type="match status" value="1"/>
</dbReference>
<evidence type="ECO:0000256" key="7">
    <source>
        <dbReference type="ARBA" id="ARBA00022840"/>
    </source>
</evidence>
<evidence type="ECO:0000256" key="6">
    <source>
        <dbReference type="ARBA" id="ARBA00022777"/>
    </source>
</evidence>
<evidence type="ECO:0000256" key="1">
    <source>
        <dbReference type="ARBA" id="ARBA00008748"/>
    </source>
</evidence>
<dbReference type="InterPro" id="IPR043129">
    <property type="entry name" value="ATPase_NBD"/>
</dbReference>
<keyword evidence="12" id="KW-1185">Reference proteome</keyword>
<dbReference type="NCBIfam" id="TIGR00016">
    <property type="entry name" value="ackA"/>
    <property type="match status" value="1"/>
</dbReference>
<comment type="caution">
    <text evidence="11">The sequence shown here is derived from an EMBL/GenBank/DDBJ whole genome shotgun (WGS) entry which is preliminary data.</text>
</comment>
<accession>A0ABP7UWR8</accession>
<dbReference type="EMBL" id="BAABDK010000035">
    <property type="protein sequence ID" value="GAA4054582.1"/>
    <property type="molecule type" value="Genomic_DNA"/>
</dbReference>
<dbReference type="PROSITE" id="PS01076">
    <property type="entry name" value="ACETATE_KINASE_2"/>
    <property type="match status" value="1"/>
</dbReference>
<comment type="cofactor">
    <cofactor evidence="9">
        <name>Mg(2+)</name>
        <dbReference type="ChEBI" id="CHEBI:18420"/>
    </cofactor>
    <cofactor evidence="9">
        <name>Mn(2+)</name>
        <dbReference type="ChEBI" id="CHEBI:29035"/>
    </cofactor>
    <text evidence="9">Mg(2+). Can also accept Mn(2+).</text>
</comment>
<feature type="binding site" evidence="9">
    <location>
        <position position="38"/>
    </location>
    <ligand>
        <name>Mg(2+)</name>
        <dbReference type="ChEBI" id="CHEBI:18420"/>
    </ligand>
</feature>
<proteinExistence type="inferred from homology"/>
<dbReference type="PANTHER" id="PTHR21060:SF21">
    <property type="entry name" value="ACETATE KINASE"/>
    <property type="match status" value="1"/>
</dbReference>
<feature type="binding site" evidence="9">
    <location>
        <begin position="308"/>
        <end position="310"/>
    </location>
    <ligand>
        <name>ATP</name>
        <dbReference type="ChEBI" id="CHEBI:30616"/>
    </ligand>
</feature>
<feature type="active site" description="Proton donor/acceptor" evidence="9">
    <location>
        <position position="174"/>
    </location>
</feature>
<feature type="site" description="Transition state stabilizer" evidence="9">
    <location>
        <position position="266"/>
    </location>
</feature>
<feature type="binding site" evidence="9">
    <location>
        <begin position="233"/>
        <end position="237"/>
    </location>
    <ligand>
        <name>ATP</name>
        <dbReference type="ChEBI" id="CHEBI:30616"/>
    </ligand>
</feature>
<evidence type="ECO:0000313" key="11">
    <source>
        <dbReference type="EMBL" id="GAA4054582.1"/>
    </source>
</evidence>
<feature type="binding site" evidence="9">
    <location>
        <position position="45"/>
    </location>
    <ligand>
        <name>ATP</name>
        <dbReference type="ChEBI" id="CHEBI:30616"/>
    </ligand>
</feature>
<comment type="similarity">
    <text evidence="1 9 10">Belongs to the acetokinase family.</text>
</comment>
<comment type="subcellular location">
    <subcellularLocation>
        <location evidence="9">Cytoplasm</location>
    </subcellularLocation>
</comment>
<dbReference type="HAMAP" id="MF_00020">
    <property type="entry name" value="Acetate_kinase"/>
    <property type="match status" value="1"/>
</dbReference>
<organism evidence="11 12">
    <name type="scientific">Hymenobacter glaciei</name>
    <dbReference type="NCBI Taxonomy" id="877209"/>
    <lineage>
        <taxon>Bacteria</taxon>
        <taxon>Pseudomonadati</taxon>
        <taxon>Bacteroidota</taxon>
        <taxon>Cytophagia</taxon>
        <taxon>Cytophagales</taxon>
        <taxon>Hymenobacteraceae</taxon>
        <taxon>Hymenobacter</taxon>
    </lineage>
</organism>
<keyword evidence="2 9" id="KW-0963">Cytoplasm</keyword>
<keyword evidence="5 9" id="KW-0547">Nucleotide-binding</keyword>
<reference evidence="12" key="1">
    <citation type="journal article" date="2019" name="Int. J. Syst. Evol. Microbiol.">
        <title>The Global Catalogue of Microorganisms (GCM) 10K type strain sequencing project: providing services to taxonomists for standard genome sequencing and annotation.</title>
        <authorList>
            <consortium name="The Broad Institute Genomics Platform"/>
            <consortium name="The Broad Institute Genome Sequencing Center for Infectious Disease"/>
            <person name="Wu L."/>
            <person name="Ma J."/>
        </authorList>
    </citation>
    <scope>NUCLEOTIDE SEQUENCE [LARGE SCALE GENOMIC DNA]</scope>
    <source>
        <strain evidence="12">JCM 17225</strain>
    </source>
</reference>
<dbReference type="Proteomes" id="UP001501469">
    <property type="component" value="Unassembled WGS sequence"/>
</dbReference>
<dbReference type="PROSITE" id="PS01075">
    <property type="entry name" value="ACETATE_KINASE_1"/>
    <property type="match status" value="1"/>
</dbReference>
<evidence type="ECO:0000256" key="3">
    <source>
        <dbReference type="ARBA" id="ARBA00022679"/>
    </source>
</evidence>